<dbReference type="SUPFAM" id="SSF53822">
    <property type="entry name" value="Periplasmic binding protein-like I"/>
    <property type="match status" value="1"/>
</dbReference>
<keyword evidence="3" id="KW-0804">Transcription</keyword>
<dbReference type="AlphaFoldDB" id="A0A2R8C1Y2"/>
<dbReference type="Pfam" id="PF13377">
    <property type="entry name" value="Peripla_BP_3"/>
    <property type="match status" value="1"/>
</dbReference>
<dbReference type="Gene3D" id="3.40.50.2300">
    <property type="match status" value="2"/>
</dbReference>
<feature type="domain" description="HTH lacI-type" evidence="4">
    <location>
        <begin position="2"/>
        <end position="56"/>
    </location>
</feature>
<protein>
    <submittedName>
        <fullName evidence="5">HTH-type transcriptional regulator DegA</fullName>
    </submittedName>
</protein>
<organism evidence="5 6">
    <name type="scientific">Palleronia abyssalis</name>
    <dbReference type="NCBI Taxonomy" id="1501240"/>
    <lineage>
        <taxon>Bacteria</taxon>
        <taxon>Pseudomonadati</taxon>
        <taxon>Pseudomonadota</taxon>
        <taxon>Alphaproteobacteria</taxon>
        <taxon>Rhodobacterales</taxon>
        <taxon>Roseobacteraceae</taxon>
        <taxon>Palleronia</taxon>
    </lineage>
</organism>
<dbReference type="InterPro" id="IPR000843">
    <property type="entry name" value="HTH_LacI"/>
</dbReference>
<keyword evidence="2" id="KW-0238">DNA-binding</keyword>
<dbReference type="RefSeq" id="WP_108896087.1">
    <property type="nucleotide sequence ID" value="NZ_ONZF01000019.1"/>
</dbReference>
<accession>A0A2R8C1Y2</accession>
<reference evidence="5 6" key="1">
    <citation type="submission" date="2018-03" db="EMBL/GenBank/DDBJ databases">
        <authorList>
            <person name="Keele B.F."/>
        </authorList>
    </citation>
    <scope>NUCLEOTIDE SEQUENCE [LARGE SCALE GENOMIC DNA]</scope>
    <source>
        <strain evidence="5 6">CECT 8504</strain>
    </source>
</reference>
<dbReference type="InterPro" id="IPR010982">
    <property type="entry name" value="Lambda_DNA-bd_dom_sf"/>
</dbReference>
<dbReference type="CDD" id="cd06267">
    <property type="entry name" value="PBP1_LacI_sugar_binding-like"/>
    <property type="match status" value="1"/>
</dbReference>
<keyword evidence="6" id="KW-1185">Reference proteome</keyword>
<evidence type="ECO:0000313" key="5">
    <source>
        <dbReference type="EMBL" id="SPJ26401.1"/>
    </source>
</evidence>
<dbReference type="CDD" id="cd01392">
    <property type="entry name" value="HTH_LacI"/>
    <property type="match status" value="1"/>
</dbReference>
<dbReference type="SMART" id="SM00354">
    <property type="entry name" value="HTH_LACI"/>
    <property type="match status" value="1"/>
</dbReference>
<dbReference type="SUPFAM" id="SSF47413">
    <property type="entry name" value="lambda repressor-like DNA-binding domains"/>
    <property type="match status" value="1"/>
</dbReference>
<evidence type="ECO:0000256" key="2">
    <source>
        <dbReference type="ARBA" id="ARBA00023125"/>
    </source>
</evidence>
<evidence type="ECO:0000259" key="4">
    <source>
        <dbReference type="PROSITE" id="PS50932"/>
    </source>
</evidence>
<dbReference type="GO" id="GO:0000976">
    <property type="term" value="F:transcription cis-regulatory region binding"/>
    <property type="evidence" value="ECO:0007669"/>
    <property type="project" value="TreeGrafter"/>
</dbReference>
<evidence type="ECO:0000313" key="6">
    <source>
        <dbReference type="Proteomes" id="UP000244912"/>
    </source>
</evidence>
<evidence type="ECO:0000256" key="3">
    <source>
        <dbReference type="ARBA" id="ARBA00023163"/>
    </source>
</evidence>
<dbReference type="EMBL" id="ONZF01000019">
    <property type="protein sequence ID" value="SPJ26401.1"/>
    <property type="molecule type" value="Genomic_DNA"/>
</dbReference>
<dbReference type="PROSITE" id="PS50932">
    <property type="entry name" value="HTH_LACI_2"/>
    <property type="match status" value="1"/>
</dbReference>
<dbReference type="PANTHER" id="PTHR30146:SF138">
    <property type="entry name" value="TRANSCRIPTIONAL REGULATORY PROTEIN"/>
    <property type="match status" value="1"/>
</dbReference>
<sequence>MANLSDVAKKAGVSVTTVSRFLNGSLSLPDARAHQIRTAVDELRYVPNPHARRLSRGRSDAIGLVVPDIAGPFFARLVAAVEEEADRLGLGLVLHATLNRPARELRYLDSLRMRHLDGMIFVTNRAADSALLAAVRSCQHLVLLDEDVPGAKVPKVFCDNEAGGRMAGGYLAAMGHRSVLFVGGEADMVSGRRRYRGFEQEMHRVSDGPVRIERVLGRYIPETGRDAARRFLEMAPRPTAIFATSDEMLIGLIEVLRDALVTIPDDVSLLGFDDIGPLHLFAPPITAIRQPVRDLGRRALGVLLETLKTETGEAAPTEELLPVTLIERASVAPPTTRLKATANRKDMT</sequence>
<dbReference type="PANTHER" id="PTHR30146">
    <property type="entry name" value="LACI-RELATED TRANSCRIPTIONAL REPRESSOR"/>
    <property type="match status" value="1"/>
</dbReference>
<dbReference type="OrthoDB" id="8433438at2"/>
<dbReference type="Pfam" id="PF00356">
    <property type="entry name" value="LacI"/>
    <property type="match status" value="1"/>
</dbReference>
<dbReference type="InterPro" id="IPR028082">
    <property type="entry name" value="Peripla_BP_I"/>
</dbReference>
<dbReference type="InterPro" id="IPR046335">
    <property type="entry name" value="LacI/GalR-like_sensor"/>
</dbReference>
<proteinExistence type="predicted"/>
<dbReference type="GO" id="GO:0003700">
    <property type="term" value="F:DNA-binding transcription factor activity"/>
    <property type="evidence" value="ECO:0007669"/>
    <property type="project" value="TreeGrafter"/>
</dbReference>
<evidence type="ECO:0000256" key="1">
    <source>
        <dbReference type="ARBA" id="ARBA00023015"/>
    </source>
</evidence>
<gene>
    <name evidence="5" type="primary">degA_2</name>
    <name evidence="5" type="ORF">PAA8504_04259</name>
</gene>
<dbReference type="PROSITE" id="PS00356">
    <property type="entry name" value="HTH_LACI_1"/>
    <property type="match status" value="1"/>
</dbReference>
<keyword evidence="1" id="KW-0805">Transcription regulation</keyword>
<dbReference type="PRINTS" id="PR00036">
    <property type="entry name" value="HTHLACI"/>
</dbReference>
<name>A0A2R8C1Y2_9RHOB</name>
<dbReference type="Proteomes" id="UP000244912">
    <property type="component" value="Unassembled WGS sequence"/>
</dbReference>
<dbReference type="Gene3D" id="1.10.260.40">
    <property type="entry name" value="lambda repressor-like DNA-binding domains"/>
    <property type="match status" value="1"/>
</dbReference>